<reference evidence="5 6" key="1">
    <citation type="journal article" date="2013" name="PLoS Genet.">
        <title>Genomic mechanisms accounting for the adaptation to parasitism in nematode-trapping fungi.</title>
        <authorList>
            <person name="Meerupati T."/>
            <person name="Andersson K.M."/>
            <person name="Friman E."/>
            <person name="Kumar D."/>
            <person name="Tunlid A."/>
            <person name="Ahren D."/>
        </authorList>
    </citation>
    <scope>NUCLEOTIDE SEQUENCE [LARGE SCALE GENOMIC DNA]</scope>
    <source>
        <strain evidence="5 6">CBS 200.50</strain>
    </source>
</reference>
<dbReference type="GO" id="GO:0005739">
    <property type="term" value="C:mitochondrion"/>
    <property type="evidence" value="ECO:0007669"/>
    <property type="project" value="TreeGrafter"/>
</dbReference>
<dbReference type="InterPro" id="IPR002052">
    <property type="entry name" value="DNA_methylase_N6_adenine_CS"/>
</dbReference>
<evidence type="ECO:0000313" key="6">
    <source>
        <dbReference type="Proteomes" id="UP000015100"/>
    </source>
</evidence>
<dbReference type="GO" id="GO:0032259">
    <property type="term" value="P:methylation"/>
    <property type="evidence" value="ECO:0007669"/>
    <property type="project" value="UniProtKB-KW"/>
</dbReference>
<comment type="caution">
    <text evidence="5">The sequence shown here is derived from an EMBL/GenBank/DDBJ whole genome shotgun (WGS) entry which is preliminary data.</text>
</comment>
<name>S8ACK4_DACHA</name>
<reference evidence="6" key="2">
    <citation type="submission" date="2013-04" db="EMBL/GenBank/DDBJ databases">
        <title>Genomic mechanisms accounting for the adaptation to parasitism in nematode-trapping fungi.</title>
        <authorList>
            <person name="Ahren D.G."/>
        </authorList>
    </citation>
    <scope>NUCLEOTIDE SEQUENCE [LARGE SCALE GENOMIC DNA]</scope>
    <source>
        <strain evidence="6">CBS 200.50</strain>
    </source>
</reference>
<dbReference type="OrthoDB" id="269872at2759"/>
<dbReference type="Proteomes" id="UP000015100">
    <property type="component" value="Unassembled WGS sequence"/>
</dbReference>
<dbReference type="PROSITE" id="PS00092">
    <property type="entry name" value="N6_MTASE"/>
    <property type="match status" value="1"/>
</dbReference>
<evidence type="ECO:0000256" key="3">
    <source>
        <dbReference type="ARBA" id="ARBA00022691"/>
    </source>
</evidence>
<evidence type="ECO:0000313" key="5">
    <source>
        <dbReference type="EMBL" id="EPS40659.1"/>
    </source>
</evidence>
<dbReference type="HOGENOM" id="CLU_018398_0_2_1"/>
<dbReference type="InterPro" id="IPR050320">
    <property type="entry name" value="N5-glutamine_MTase"/>
</dbReference>
<evidence type="ECO:0000256" key="1">
    <source>
        <dbReference type="ARBA" id="ARBA00022603"/>
    </source>
</evidence>
<dbReference type="Gene3D" id="3.40.50.150">
    <property type="entry name" value="Vaccinia Virus protein VP39"/>
    <property type="match status" value="1"/>
</dbReference>
<keyword evidence="4" id="KW-0175">Coiled coil</keyword>
<dbReference type="GO" id="GO:0003676">
    <property type="term" value="F:nucleic acid binding"/>
    <property type="evidence" value="ECO:0007669"/>
    <property type="project" value="InterPro"/>
</dbReference>
<accession>S8ACK4</accession>
<dbReference type="InterPro" id="IPR029063">
    <property type="entry name" value="SAM-dependent_MTases_sf"/>
</dbReference>
<keyword evidence="1" id="KW-0489">Methyltransferase</keyword>
<dbReference type="STRING" id="1284197.S8ACK4"/>
<dbReference type="PANTHER" id="PTHR18895:SF74">
    <property type="entry name" value="MTRF1L RELEASE FACTOR GLUTAMINE METHYLTRANSFERASE"/>
    <property type="match status" value="1"/>
</dbReference>
<sequence>MPRLSIEVLRSFSNRRPLVPLLLRQARSVGQAYSEYRWLREFVLSLPQFKNSPYNRYQYLKLLCRRRALGVPLQYLLKTQPFGEVDILCAKGALIPRPETEETVFRVFEGLQAQISSKNIPRPEKQLRVLDLCTGPGSISLLAANLLQKSNLPAGFRILGVDVSEKALKLAQRSLEYNVTKNSLQKTTREHVGFLKGDLLTSNRTQLYEKISSFFGLKDDKTLGIVISNPPYISPTGYWKETARSVRLFEPKLALVPLATHNLVSEYQEDLFYPIVEDVAQYFQAKALVLETGGGEQSERVQAMLKTKGWETSIWTDFAGIQRNVVAWQKNSEWKWLREPENDFPVYQFNPEICQNIVQPFTESQVDRAELFTCELCKKQEEDIARANEERAKAEIEAEALLERTR</sequence>
<evidence type="ECO:0000256" key="4">
    <source>
        <dbReference type="SAM" id="Coils"/>
    </source>
</evidence>
<dbReference type="CDD" id="cd02440">
    <property type="entry name" value="AdoMet_MTases"/>
    <property type="match status" value="1"/>
</dbReference>
<dbReference type="eggNOG" id="KOG2904">
    <property type="taxonomic scope" value="Eukaryota"/>
</dbReference>
<proteinExistence type="predicted"/>
<evidence type="ECO:0000256" key="2">
    <source>
        <dbReference type="ARBA" id="ARBA00022679"/>
    </source>
</evidence>
<keyword evidence="2" id="KW-0808">Transferase</keyword>
<dbReference type="InterPro" id="IPR004556">
    <property type="entry name" value="HemK-like"/>
</dbReference>
<dbReference type="NCBIfam" id="TIGR00536">
    <property type="entry name" value="hemK_fam"/>
    <property type="match status" value="1"/>
</dbReference>
<feature type="coiled-coil region" evidence="4">
    <location>
        <begin position="377"/>
        <end position="404"/>
    </location>
</feature>
<protein>
    <recommendedName>
        <fullName evidence="7">Methyltransferase domain-containing protein</fullName>
    </recommendedName>
</protein>
<evidence type="ECO:0008006" key="7">
    <source>
        <dbReference type="Google" id="ProtNLM"/>
    </source>
</evidence>
<dbReference type="OMA" id="MPRIPYS"/>
<keyword evidence="3" id="KW-0949">S-adenosyl-L-methionine</keyword>
<dbReference type="SUPFAM" id="SSF53335">
    <property type="entry name" value="S-adenosyl-L-methionine-dependent methyltransferases"/>
    <property type="match status" value="1"/>
</dbReference>
<dbReference type="GO" id="GO:0008276">
    <property type="term" value="F:protein methyltransferase activity"/>
    <property type="evidence" value="ECO:0007669"/>
    <property type="project" value="InterPro"/>
</dbReference>
<keyword evidence="6" id="KW-1185">Reference proteome</keyword>
<gene>
    <name evidence="5" type="ORF">H072_5449</name>
</gene>
<dbReference type="PANTHER" id="PTHR18895">
    <property type="entry name" value="HEMK METHYLTRANSFERASE"/>
    <property type="match status" value="1"/>
</dbReference>
<dbReference type="AlphaFoldDB" id="S8ACK4"/>
<organism evidence="5 6">
    <name type="scientific">Dactylellina haptotyla (strain CBS 200.50)</name>
    <name type="common">Nematode-trapping fungus</name>
    <name type="synonym">Monacrosporium haptotylum</name>
    <dbReference type="NCBI Taxonomy" id="1284197"/>
    <lineage>
        <taxon>Eukaryota</taxon>
        <taxon>Fungi</taxon>
        <taxon>Dikarya</taxon>
        <taxon>Ascomycota</taxon>
        <taxon>Pezizomycotina</taxon>
        <taxon>Orbiliomycetes</taxon>
        <taxon>Orbiliales</taxon>
        <taxon>Orbiliaceae</taxon>
        <taxon>Dactylellina</taxon>
    </lineage>
</organism>
<dbReference type="EMBL" id="AQGS01000285">
    <property type="protein sequence ID" value="EPS40659.1"/>
    <property type="molecule type" value="Genomic_DNA"/>
</dbReference>